<dbReference type="EMBL" id="JACEIQ010000003">
    <property type="protein sequence ID" value="MBA4493640.1"/>
    <property type="molecule type" value="Genomic_DNA"/>
</dbReference>
<evidence type="ECO:0000259" key="1">
    <source>
        <dbReference type="Pfam" id="PF01882"/>
    </source>
</evidence>
<dbReference type="Pfam" id="PF01882">
    <property type="entry name" value="DUF58"/>
    <property type="match status" value="1"/>
</dbReference>
<dbReference type="SUPFAM" id="SSF53300">
    <property type="entry name" value="vWA-like"/>
    <property type="match status" value="1"/>
</dbReference>
<dbReference type="InterPro" id="IPR002881">
    <property type="entry name" value="DUF58"/>
</dbReference>
<dbReference type="Proteomes" id="UP000535491">
    <property type="component" value="Unassembled WGS sequence"/>
</dbReference>
<gene>
    <name evidence="2" type="ORF">H1191_04905</name>
</gene>
<dbReference type="PANTHER" id="PTHR33608">
    <property type="entry name" value="BLL2464 PROTEIN"/>
    <property type="match status" value="1"/>
</dbReference>
<comment type="caution">
    <text evidence="2">The sequence shown here is derived from an EMBL/GenBank/DDBJ whole genome shotgun (WGS) entry which is preliminary data.</text>
</comment>
<evidence type="ECO:0000313" key="3">
    <source>
        <dbReference type="Proteomes" id="UP000535491"/>
    </source>
</evidence>
<dbReference type="InterPro" id="IPR036465">
    <property type="entry name" value="vWFA_dom_sf"/>
</dbReference>
<dbReference type="AlphaFoldDB" id="A0A7W2A7J9"/>
<accession>A0A7W2A7J9</accession>
<sequence>MSNRVNQAEIAAPALFDPVFLARLERLRLVSRQLVRGMQTGQRRSQMLGSSLEFADYRSYYPGDDIRQIDWSAYARLGKWFLKTFLDERETEVHLYLDTSLSMNWNSPAKGRMAIQLAAALSYLALHHGDRVSLFSFGHKVGQKLLDQQGRAGVLRTFQFLDSLVYEGEGDINQALSDPGAIPRRSGMAIVFSDGFSPSGYQKGLSYLQGAGQQVSFIHLTAEEERNPDFTGDLRMLDCETGKEKQVALSPVVLRTYRETFRQFSRNMEEWCFRRGITYVPVAAEESLETILFSLLRRAGLVRT</sequence>
<dbReference type="RefSeq" id="WP_181750879.1">
    <property type="nucleotide sequence ID" value="NZ_JACEIQ010000003.1"/>
</dbReference>
<dbReference type="Gene3D" id="3.40.50.410">
    <property type="entry name" value="von Willebrand factor, type A domain"/>
    <property type="match status" value="1"/>
</dbReference>
<feature type="domain" description="DUF58" evidence="1">
    <location>
        <begin position="56"/>
        <end position="255"/>
    </location>
</feature>
<organism evidence="2 3">
    <name type="scientific">Paenactinomyces guangxiensis</name>
    <dbReference type="NCBI Taxonomy" id="1490290"/>
    <lineage>
        <taxon>Bacteria</taxon>
        <taxon>Bacillati</taxon>
        <taxon>Bacillota</taxon>
        <taxon>Bacilli</taxon>
        <taxon>Bacillales</taxon>
        <taxon>Thermoactinomycetaceae</taxon>
        <taxon>Paenactinomyces</taxon>
    </lineage>
</organism>
<protein>
    <submittedName>
        <fullName evidence="2">DUF58 domain-containing protein</fullName>
    </submittedName>
</protein>
<keyword evidence="3" id="KW-1185">Reference proteome</keyword>
<proteinExistence type="predicted"/>
<dbReference type="PANTHER" id="PTHR33608:SF7">
    <property type="entry name" value="DUF58 DOMAIN-CONTAINING PROTEIN"/>
    <property type="match status" value="1"/>
</dbReference>
<reference evidence="2 3" key="1">
    <citation type="submission" date="2020-07" db="EMBL/GenBank/DDBJ databases">
        <authorList>
            <person name="Feng H."/>
        </authorList>
    </citation>
    <scope>NUCLEOTIDE SEQUENCE [LARGE SCALE GENOMIC DNA]</scope>
    <source>
        <strain evidence="3">s-10</strain>
    </source>
</reference>
<evidence type="ECO:0000313" key="2">
    <source>
        <dbReference type="EMBL" id="MBA4493640.1"/>
    </source>
</evidence>
<name>A0A7W2A7J9_9BACL</name>